<dbReference type="EMBL" id="JACHMU010000001">
    <property type="protein sequence ID" value="MBB5743457.1"/>
    <property type="molecule type" value="Genomic_DNA"/>
</dbReference>
<evidence type="ECO:0000256" key="1">
    <source>
        <dbReference type="ARBA" id="ARBA00023015"/>
    </source>
</evidence>
<dbReference type="Pfam" id="PF00196">
    <property type="entry name" value="GerE"/>
    <property type="match status" value="1"/>
</dbReference>
<dbReference type="PROSITE" id="PS50043">
    <property type="entry name" value="HTH_LUXR_2"/>
    <property type="match status" value="1"/>
</dbReference>
<keyword evidence="7" id="KW-1185">Reference proteome</keyword>
<keyword evidence="2 6" id="KW-0238">DNA-binding</keyword>
<name>A0A7W9FBR5_9MICO</name>
<gene>
    <name evidence="6" type="ORF">HD600_001954</name>
</gene>
<keyword evidence="1" id="KW-0805">Transcription regulation</keyword>
<feature type="region of interest" description="Disordered" evidence="4">
    <location>
        <begin position="1"/>
        <end position="27"/>
    </location>
</feature>
<dbReference type="InterPro" id="IPR016032">
    <property type="entry name" value="Sig_transdc_resp-reg_C-effctor"/>
</dbReference>
<dbReference type="GO" id="GO:0006355">
    <property type="term" value="P:regulation of DNA-templated transcription"/>
    <property type="evidence" value="ECO:0007669"/>
    <property type="project" value="InterPro"/>
</dbReference>
<accession>A0A7W9FBR5</accession>
<evidence type="ECO:0000259" key="5">
    <source>
        <dbReference type="PROSITE" id="PS50043"/>
    </source>
</evidence>
<reference evidence="6 7" key="1">
    <citation type="submission" date="2020-08" db="EMBL/GenBank/DDBJ databases">
        <title>Sequencing the genomes of 1000 actinobacteria strains.</title>
        <authorList>
            <person name="Klenk H.-P."/>
        </authorList>
    </citation>
    <scope>NUCLEOTIDE SEQUENCE [LARGE SCALE GENOMIC DNA]</scope>
    <source>
        <strain evidence="6 7">DSM 24823</strain>
    </source>
</reference>
<dbReference type="AlphaFoldDB" id="A0A7W9FBR5"/>
<dbReference type="InterPro" id="IPR000792">
    <property type="entry name" value="Tscrpt_reg_LuxR_C"/>
</dbReference>
<organism evidence="6 7">
    <name type="scientific">Microbacterium ginsengiterrae</name>
    <dbReference type="NCBI Taxonomy" id="546115"/>
    <lineage>
        <taxon>Bacteria</taxon>
        <taxon>Bacillati</taxon>
        <taxon>Actinomycetota</taxon>
        <taxon>Actinomycetes</taxon>
        <taxon>Micrococcales</taxon>
        <taxon>Microbacteriaceae</taxon>
        <taxon>Microbacterium</taxon>
    </lineage>
</organism>
<evidence type="ECO:0000313" key="7">
    <source>
        <dbReference type="Proteomes" id="UP000517712"/>
    </source>
</evidence>
<feature type="region of interest" description="Disordered" evidence="4">
    <location>
        <begin position="824"/>
        <end position="847"/>
    </location>
</feature>
<protein>
    <submittedName>
        <fullName evidence="6">DNA-binding CsgD family transcriptional regulator</fullName>
    </submittedName>
</protein>
<evidence type="ECO:0000256" key="2">
    <source>
        <dbReference type="ARBA" id="ARBA00023125"/>
    </source>
</evidence>
<dbReference type="PRINTS" id="PR00038">
    <property type="entry name" value="HTHLUXR"/>
</dbReference>
<dbReference type="InterPro" id="IPR036388">
    <property type="entry name" value="WH-like_DNA-bd_sf"/>
</dbReference>
<evidence type="ECO:0000256" key="4">
    <source>
        <dbReference type="SAM" id="MobiDB-lite"/>
    </source>
</evidence>
<dbReference type="GO" id="GO:0003677">
    <property type="term" value="F:DNA binding"/>
    <property type="evidence" value="ECO:0007669"/>
    <property type="project" value="UniProtKB-KW"/>
</dbReference>
<keyword evidence="3" id="KW-0804">Transcription</keyword>
<dbReference type="Gene3D" id="1.10.10.10">
    <property type="entry name" value="Winged helix-like DNA-binding domain superfamily/Winged helix DNA-binding domain"/>
    <property type="match status" value="1"/>
</dbReference>
<sequence length="847" mass="89153">MTLLTDAPHAPATATREDARPAPHHRPGAAVWERMIAPAVDAVREATPRAVIVGNAGSGKTVTLHHLRDLLDDRSRDTLLVGPRSPDIGGNPPSRSLIVDDLHLADDAQLTRLLERAADPDAGLIVALRPSAWNERLVEVTRLLERGGPTIVLGHVSAVDAADFARTLGVAMPDSCLRDILEFTGGVAWLVADVIRLHDDLGCGGDGRHRGVRELIEERIAHRLSMLAPPLRAHVEQACLGTLGSGGTAETSDLGIQAYAEGLLLRSGQPVPLVRTAVQADTPTERLVDLGRATGTDPADALVRHADTLLASHPTRAAELYESAAQLGVPIASLAGRRAAAAWSVGDLDAASALIDEVGAPGTRPPASDGDAADRDRLVDTAAAIWSARGMMHQAVTVYRSAPPADPISAVRARMAGFAVGSIETDAATETVAPSTLGVAMSMMRRGLDASLAPDQAEAALADLVRASEMFTASHSPDGIPELPAVIAANVALNLGGLATARSIIDDAIAGEQGGRWARSRLLLWRAWIAVQMARPAEAKSALADAVPIRCPRDELLAHAVHVAIARRYEDAAGLESAWRQARAVLLRVDVDLFLLHPLAELVSSASRVGDTDRIRPQFRRALDIIARIDEPALWSAHLHWAGIQNGILLNRPESLRPHAKALVAASSNSRVAATMAKAGRVWTAVLGGTVDADAVEKGAHGLASIGLVWDAARLAGHGAARSQDRKVSSRLLACARELHPLDGSRRAMAAGATGASASAEAAPNQILSERELEVARLVVEGKTYAEIGEAIFISPRTAEHHIAHIRRRLGANSRSEVIAKLRQLLGPEASSPSANGPHPGDRAGPP</sequence>
<dbReference type="PANTHER" id="PTHR44688">
    <property type="entry name" value="DNA-BINDING TRANSCRIPTIONAL ACTIVATOR DEVR_DOSR"/>
    <property type="match status" value="1"/>
</dbReference>
<proteinExistence type="predicted"/>
<dbReference type="RefSeq" id="WP_184283350.1">
    <property type="nucleotide sequence ID" value="NZ_BAAAPG010000001.1"/>
</dbReference>
<dbReference type="PANTHER" id="PTHR44688:SF16">
    <property type="entry name" value="DNA-BINDING TRANSCRIPTIONAL ACTIVATOR DEVR_DOSR"/>
    <property type="match status" value="1"/>
</dbReference>
<dbReference type="SUPFAM" id="SSF46894">
    <property type="entry name" value="C-terminal effector domain of the bipartite response regulators"/>
    <property type="match status" value="1"/>
</dbReference>
<evidence type="ECO:0000256" key="3">
    <source>
        <dbReference type="ARBA" id="ARBA00023163"/>
    </source>
</evidence>
<evidence type="ECO:0000313" key="6">
    <source>
        <dbReference type="EMBL" id="MBB5743457.1"/>
    </source>
</evidence>
<dbReference type="SMART" id="SM00421">
    <property type="entry name" value="HTH_LUXR"/>
    <property type="match status" value="1"/>
</dbReference>
<feature type="domain" description="HTH luxR-type" evidence="5">
    <location>
        <begin position="761"/>
        <end position="826"/>
    </location>
</feature>
<dbReference type="Proteomes" id="UP000517712">
    <property type="component" value="Unassembled WGS sequence"/>
</dbReference>
<dbReference type="CDD" id="cd06170">
    <property type="entry name" value="LuxR_C_like"/>
    <property type="match status" value="1"/>
</dbReference>
<comment type="caution">
    <text evidence="6">The sequence shown here is derived from an EMBL/GenBank/DDBJ whole genome shotgun (WGS) entry which is preliminary data.</text>
</comment>